<accession>A0ACB8TS09</accession>
<keyword evidence="2" id="KW-1185">Reference proteome</keyword>
<sequence length="698" mass="78471">MSAPYTPSNKLIPSIPTLDAIRAATKDKFGRYPCLWQAQVAQAMLRGNKDIIVKSGTGSGKTLTFWMPLLFSPTGIQVVITPLNLLGSQNEAELRALKIEAIAINGKNITHQKIQDISDGKYRVVIVNPEIALGAGSIFEKVWKCDSFKLRVLSVIWDEAHCVSAWSTFRKEYKEAGRLRLILGRHVPFYAASATLPLEVLTDVMSRLRMQHETTVFIERSNDRPNVYLAVRRIQHALDSFEDLDFLVPKGWTPETPLPKFLVFFDDITESVAAAKRLRSLLPSGFQHLIKWFNSEMTPTFREHTTKEFRDGKNICGLYTTDSFGLGMDVPDISCVYQWRVTCNLNTLWQRFGRAARGPGTEAVAVLFAEAKYFDDEKEKAAKATVARAAKATAKATAREKEKRPLEDASNRSIIKRSRIPDLQAGADKEGQVLFESGMDDNRCCDDDANAGFPLSEPGQLTVYEELRTKYKAQLTKEKISTSTKPDGIGSSPSAEVKPEMDAFINAATRIGHCFRLPVMAYYENDRTTYRVARDVISQSQPLGAPFPSALFTRFLPQPPSMTDSTVKTTSSSGPRANRLPKFTKSFADFRLRDALDAFRRKKMEEQYGHHALNTVNAGAIMGDDILDRIADCAHCHRIRTIEDLKQQVPKWRRAEVYGSEVLILIHRILQLLSIAPIICLNTTSRRHMCKYFKAVAY</sequence>
<reference evidence="1" key="1">
    <citation type="journal article" date="2021" name="Environ. Microbiol.">
        <title>Gene family expansions and transcriptome signatures uncover fungal adaptations to wood decay.</title>
        <authorList>
            <person name="Hage H."/>
            <person name="Miyauchi S."/>
            <person name="Viragh M."/>
            <person name="Drula E."/>
            <person name="Min B."/>
            <person name="Chaduli D."/>
            <person name="Navarro D."/>
            <person name="Favel A."/>
            <person name="Norest M."/>
            <person name="Lesage-Meessen L."/>
            <person name="Balint B."/>
            <person name="Merenyi Z."/>
            <person name="de Eugenio L."/>
            <person name="Morin E."/>
            <person name="Martinez A.T."/>
            <person name="Baldrian P."/>
            <person name="Stursova M."/>
            <person name="Martinez M.J."/>
            <person name="Novotny C."/>
            <person name="Magnuson J.K."/>
            <person name="Spatafora J.W."/>
            <person name="Maurice S."/>
            <person name="Pangilinan J."/>
            <person name="Andreopoulos W."/>
            <person name="LaButti K."/>
            <person name="Hundley H."/>
            <person name="Na H."/>
            <person name="Kuo A."/>
            <person name="Barry K."/>
            <person name="Lipzen A."/>
            <person name="Henrissat B."/>
            <person name="Riley R."/>
            <person name="Ahrendt S."/>
            <person name="Nagy L.G."/>
            <person name="Grigoriev I.V."/>
            <person name="Martin F."/>
            <person name="Rosso M.N."/>
        </authorList>
    </citation>
    <scope>NUCLEOTIDE SEQUENCE</scope>
    <source>
        <strain evidence="1">CBS 384.51</strain>
    </source>
</reference>
<name>A0ACB8TS09_9APHY</name>
<gene>
    <name evidence="1" type="ORF">BDY19DRAFT_909545</name>
</gene>
<organism evidence="1 2">
    <name type="scientific">Irpex rosettiformis</name>
    <dbReference type="NCBI Taxonomy" id="378272"/>
    <lineage>
        <taxon>Eukaryota</taxon>
        <taxon>Fungi</taxon>
        <taxon>Dikarya</taxon>
        <taxon>Basidiomycota</taxon>
        <taxon>Agaricomycotina</taxon>
        <taxon>Agaricomycetes</taxon>
        <taxon>Polyporales</taxon>
        <taxon>Irpicaceae</taxon>
        <taxon>Irpex</taxon>
    </lineage>
</organism>
<proteinExistence type="predicted"/>
<evidence type="ECO:0000313" key="1">
    <source>
        <dbReference type="EMBL" id="KAI0084797.1"/>
    </source>
</evidence>
<evidence type="ECO:0000313" key="2">
    <source>
        <dbReference type="Proteomes" id="UP001055072"/>
    </source>
</evidence>
<dbReference type="EMBL" id="MU274938">
    <property type="protein sequence ID" value="KAI0084797.1"/>
    <property type="molecule type" value="Genomic_DNA"/>
</dbReference>
<comment type="caution">
    <text evidence="1">The sequence shown here is derived from an EMBL/GenBank/DDBJ whole genome shotgun (WGS) entry which is preliminary data.</text>
</comment>
<keyword evidence="1" id="KW-0378">Hydrolase</keyword>
<dbReference type="Proteomes" id="UP001055072">
    <property type="component" value="Unassembled WGS sequence"/>
</dbReference>
<protein>
    <submittedName>
        <fullName evidence="1">P-loop containing nucleoside triphosphate hydrolase protein</fullName>
    </submittedName>
</protein>